<keyword evidence="3" id="KW-1185">Reference proteome</keyword>
<accession>A0ABQ9DA99</accession>
<comment type="caution">
    <text evidence="2">The sequence shown here is derived from an EMBL/GenBank/DDBJ whole genome shotgun (WGS) entry which is preliminary data.</text>
</comment>
<gene>
    <name evidence="1" type="ORF">WISP_109309</name>
    <name evidence="2" type="ORF">WISP_78183</name>
</gene>
<name>A0ABQ9DA99_9PASS</name>
<dbReference type="EMBL" id="WHWB01033944">
    <property type="protein sequence ID" value="KAJ7415490.1"/>
    <property type="molecule type" value="Genomic_DNA"/>
</dbReference>
<sequence>MGCQLFQEYTMRDGVKDVAEVQIDHIHSLPLIYQADQLVIKRDQVLCDGTQDDLLHNLARHRGQTDRPAVSQIFLLALFVDKRHIHQPPIIQDLPKEPGLLINDGEQCGEIFRLHPQHLGVP</sequence>
<protein>
    <submittedName>
        <fullName evidence="2">Uncharacterized protein</fullName>
    </submittedName>
</protein>
<dbReference type="Proteomes" id="UP001145742">
    <property type="component" value="Unassembled WGS sequence"/>
</dbReference>
<evidence type="ECO:0000313" key="3">
    <source>
        <dbReference type="Proteomes" id="UP001145742"/>
    </source>
</evidence>
<organism evidence="2 3">
    <name type="scientific">Willisornis vidua</name>
    <name type="common">Xingu scale-backed antbird</name>
    <dbReference type="NCBI Taxonomy" id="1566151"/>
    <lineage>
        <taxon>Eukaryota</taxon>
        <taxon>Metazoa</taxon>
        <taxon>Chordata</taxon>
        <taxon>Craniata</taxon>
        <taxon>Vertebrata</taxon>
        <taxon>Euteleostomi</taxon>
        <taxon>Archelosauria</taxon>
        <taxon>Archosauria</taxon>
        <taxon>Dinosauria</taxon>
        <taxon>Saurischia</taxon>
        <taxon>Theropoda</taxon>
        <taxon>Coelurosauria</taxon>
        <taxon>Aves</taxon>
        <taxon>Neognathae</taxon>
        <taxon>Neoaves</taxon>
        <taxon>Telluraves</taxon>
        <taxon>Australaves</taxon>
        <taxon>Passeriformes</taxon>
        <taxon>Thamnophilidae</taxon>
        <taxon>Willisornis</taxon>
    </lineage>
</organism>
<dbReference type="EMBL" id="WHWB01034412">
    <property type="protein sequence ID" value="KAJ7410340.1"/>
    <property type="molecule type" value="Genomic_DNA"/>
</dbReference>
<proteinExistence type="predicted"/>
<reference evidence="2" key="1">
    <citation type="submission" date="2019-10" db="EMBL/GenBank/DDBJ databases">
        <authorList>
            <person name="Soares A.E.R."/>
            <person name="Aleixo A."/>
            <person name="Schneider P."/>
            <person name="Miyaki C.Y."/>
            <person name="Schneider M.P."/>
            <person name="Mello C."/>
            <person name="Vasconcelos A.T.R."/>
        </authorList>
    </citation>
    <scope>NUCLEOTIDE SEQUENCE</scope>
    <source>
        <tissue evidence="2">Muscle</tissue>
    </source>
</reference>
<evidence type="ECO:0000313" key="2">
    <source>
        <dbReference type="EMBL" id="KAJ7415490.1"/>
    </source>
</evidence>
<evidence type="ECO:0000313" key="1">
    <source>
        <dbReference type="EMBL" id="KAJ7410340.1"/>
    </source>
</evidence>